<dbReference type="Proteomes" id="UP000076962">
    <property type="component" value="Unassembled WGS sequence"/>
</dbReference>
<sequence length="79" mass="8596">MWRRSASLTIITRISRLIANNILRKLAACACSRFSKCMEEILLTPSTNSATFSPNSLTSCSLVMSVSSITSCKRAAHSV</sequence>
<proteinExistence type="predicted"/>
<evidence type="ECO:0000313" key="1">
    <source>
        <dbReference type="EMBL" id="OAD20889.1"/>
    </source>
</evidence>
<gene>
    <name evidence="1" type="ORF">THIOM_003376</name>
</gene>
<evidence type="ECO:0000313" key="2">
    <source>
        <dbReference type="Proteomes" id="UP000076962"/>
    </source>
</evidence>
<comment type="caution">
    <text evidence="1">The sequence shown here is derived from an EMBL/GenBank/DDBJ whole genome shotgun (WGS) entry which is preliminary data.</text>
</comment>
<keyword evidence="2" id="KW-1185">Reference proteome</keyword>
<dbReference type="EMBL" id="LUTY01002030">
    <property type="protein sequence ID" value="OAD20889.1"/>
    <property type="molecule type" value="Genomic_DNA"/>
</dbReference>
<protein>
    <submittedName>
        <fullName evidence="1">Uncharacterized protein</fullName>
    </submittedName>
</protein>
<name>A0A176RYW8_9GAMM</name>
<reference evidence="1 2" key="1">
    <citation type="submission" date="2016-05" db="EMBL/GenBank/DDBJ databases">
        <title>Single-cell genome of chain-forming Candidatus Thiomargarita nelsonii and comparison to other large sulfur-oxidizing bacteria.</title>
        <authorList>
            <person name="Winkel M."/>
            <person name="Salman V."/>
            <person name="Woyke T."/>
            <person name="Schulz-Vogt H."/>
            <person name="Richter M."/>
            <person name="Flood B."/>
            <person name="Bailey J."/>
            <person name="Amann R."/>
            <person name="Mussmann M."/>
        </authorList>
    </citation>
    <scope>NUCLEOTIDE SEQUENCE [LARGE SCALE GENOMIC DNA]</scope>
    <source>
        <strain evidence="1 2">THI036</strain>
    </source>
</reference>
<dbReference type="AlphaFoldDB" id="A0A176RYW8"/>
<organism evidence="1 2">
    <name type="scientific">Candidatus Thiomargarita nelsonii</name>
    <dbReference type="NCBI Taxonomy" id="1003181"/>
    <lineage>
        <taxon>Bacteria</taxon>
        <taxon>Pseudomonadati</taxon>
        <taxon>Pseudomonadota</taxon>
        <taxon>Gammaproteobacteria</taxon>
        <taxon>Thiotrichales</taxon>
        <taxon>Thiotrichaceae</taxon>
        <taxon>Thiomargarita</taxon>
    </lineage>
</organism>
<accession>A0A176RYW8</accession>